<sequence length="319" mass="34853">MLTKDTFLKLYKASFLIRAVDKKIEDGLRNNDFFALHYPVKGQELISASLGVNKQHGDKVISTYRCLGDLIGFGGSYYEYFAEIMGRKEGISGGKGGCMHLCSPENGLLATTGIVGGGLAIACGAALALPVNTDNIVFVTFGDGATTTGAYHESMNLAGLWQLPVLFVCINNNYALHTRLSRITANTSLHTKTASYGIHAFHTEVRTPDMLHTTISECAEYVRSGRGPAFLEISSPRLHGHMAGSSTEYMELPPEIEMDQVDSLVILRRKIVSLYNNESELLDIEHLTLREVSSAYDKALNAPFPRAQDLLSEVTGNIE</sequence>
<dbReference type="GO" id="GO:0004739">
    <property type="term" value="F:pyruvate dehydrogenase (acetyl-transferring) activity"/>
    <property type="evidence" value="ECO:0007669"/>
    <property type="project" value="TreeGrafter"/>
</dbReference>
<proteinExistence type="predicted"/>
<keyword evidence="2" id="KW-0560">Oxidoreductase</keyword>
<evidence type="ECO:0000259" key="4">
    <source>
        <dbReference type="Pfam" id="PF00676"/>
    </source>
</evidence>
<dbReference type="GO" id="GO:0006086">
    <property type="term" value="P:pyruvate decarboxylation to acetyl-CoA"/>
    <property type="evidence" value="ECO:0007669"/>
    <property type="project" value="TreeGrafter"/>
</dbReference>
<dbReference type="Gene3D" id="3.40.50.970">
    <property type="match status" value="1"/>
</dbReference>
<dbReference type="AlphaFoldDB" id="A0A5B0WYL5"/>
<organism evidence="5 6">
    <name type="scientific">Photorhabdus heterorhabditis</name>
    <dbReference type="NCBI Taxonomy" id="880156"/>
    <lineage>
        <taxon>Bacteria</taxon>
        <taxon>Pseudomonadati</taxon>
        <taxon>Pseudomonadota</taxon>
        <taxon>Gammaproteobacteria</taxon>
        <taxon>Enterobacterales</taxon>
        <taxon>Morganellaceae</taxon>
        <taxon>Photorhabdus</taxon>
    </lineage>
</organism>
<evidence type="ECO:0000256" key="3">
    <source>
        <dbReference type="ARBA" id="ARBA00023052"/>
    </source>
</evidence>
<dbReference type="PANTHER" id="PTHR11516">
    <property type="entry name" value="PYRUVATE DEHYDROGENASE E1 COMPONENT, ALPHA SUBUNIT BACTERIAL AND ORGANELLAR"/>
    <property type="match status" value="1"/>
</dbReference>
<reference evidence="5 6" key="1">
    <citation type="submission" date="2019-09" db="EMBL/GenBank/DDBJ databases">
        <title>Whole genome sequence of Photorhabdus heterorhabditis strain ETL (Enterobacteriales: Enterobacteriaceae) a bacterial symbiont of Heterorhabditis zealandica strain ETL (Rhabditida: Heterorhabditidae).</title>
        <authorList>
            <person name="Lulamba T.E."/>
            <person name="Serepa-Dlamini M.H."/>
        </authorList>
    </citation>
    <scope>NUCLEOTIDE SEQUENCE [LARGE SCALE GENOMIC DNA]</scope>
    <source>
        <strain evidence="5 6">ETL</strain>
    </source>
</reference>
<dbReference type="PANTHER" id="PTHR11516:SF41">
    <property type="entry name" value="3-METHYL-2-OXOBUTANOATE DEHYDROGENASE SUBUNIT ALPHA"/>
    <property type="match status" value="1"/>
</dbReference>
<dbReference type="EMBL" id="VTUW01000012">
    <property type="protein sequence ID" value="KAA1192130.1"/>
    <property type="molecule type" value="Genomic_DNA"/>
</dbReference>
<comment type="caution">
    <text evidence="5">The sequence shown here is derived from an EMBL/GenBank/DDBJ whole genome shotgun (WGS) entry which is preliminary data.</text>
</comment>
<evidence type="ECO:0000313" key="6">
    <source>
        <dbReference type="Proteomes" id="UP000322184"/>
    </source>
</evidence>
<dbReference type="RefSeq" id="WP_149616601.1">
    <property type="nucleotide sequence ID" value="NZ_CAWPFF010000024.1"/>
</dbReference>
<dbReference type="CDD" id="cd02000">
    <property type="entry name" value="TPP_E1_PDC_ADC_BCADC"/>
    <property type="match status" value="1"/>
</dbReference>
<gene>
    <name evidence="5" type="ORF">F0L16_08645</name>
</gene>
<keyword evidence="3" id="KW-0786">Thiamine pyrophosphate</keyword>
<dbReference type="InterPro" id="IPR029061">
    <property type="entry name" value="THDP-binding"/>
</dbReference>
<dbReference type="SUPFAM" id="SSF52518">
    <property type="entry name" value="Thiamin diphosphate-binding fold (THDP-binding)"/>
    <property type="match status" value="1"/>
</dbReference>
<evidence type="ECO:0000256" key="1">
    <source>
        <dbReference type="ARBA" id="ARBA00001964"/>
    </source>
</evidence>
<dbReference type="InterPro" id="IPR001017">
    <property type="entry name" value="DH_E1"/>
</dbReference>
<protein>
    <submittedName>
        <fullName evidence="5">Thiamine pyrophosphate-dependent dehydrogenase E1 component subunit alpha</fullName>
    </submittedName>
</protein>
<accession>A0A5B0WYL5</accession>
<dbReference type="Proteomes" id="UP000322184">
    <property type="component" value="Unassembled WGS sequence"/>
</dbReference>
<name>A0A5B0WYL5_9GAMM</name>
<evidence type="ECO:0000256" key="2">
    <source>
        <dbReference type="ARBA" id="ARBA00023002"/>
    </source>
</evidence>
<dbReference type="Pfam" id="PF00676">
    <property type="entry name" value="E1_dh"/>
    <property type="match status" value="1"/>
</dbReference>
<dbReference type="InterPro" id="IPR050642">
    <property type="entry name" value="PDH_E1_Alpha_Subunit"/>
</dbReference>
<evidence type="ECO:0000313" key="5">
    <source>
        <dbReference type="EMBL" id="KAA1192130.1"/>
    </source>
</evidence>
<comment type="cofactor">
    <cofactor evidence="1">
        <name>thiamine diphosphate</name>
        <dbReference type="ChEBI" id="CHEBI:58937"/>
    </cofactor>
</comment>
<feature type="domain" description="Dehydrogenase E1 component" evidence="4">
    <location>
        <begin position="23"/>
        <end position="306"/>
    </location>
</feature>